<proteinExistence type="predicted"/>
<dbReference type="InterPro" id="IPR001509">
    <property type="entry name" value="Epimerase_deHydtase"/>
</dbReference>
<dbReference type="InterPro" id="IPR036291">
    <property type="entry name" value="NAD(P)-bd_dom_sf"/>
</dbReference>
<feature type="domain" description="NAD-dependent epimerase/dehydratase" evidence="1">
    <location>
        <begin position="3"/>
        <end position="131"/>
    </location>
</feature>
<dbReference type="AlphaFoldDB" id="A0A383B6Y3"/>
<gene>
    <name evidence="2" type="ORF">METZ01_LOCUS467992</name>
</gene>
<dbReference type="Pfam" id="PF01370">
    <property type="entry name" value="Epimerase"/>
    <property type="match status" value="1"/>
</dbReference>
<sequence length="147" mass="16903">MIDLINSNILFTTAVLDSIPKNNLKKYINLSSYGLHKNSKEYDPINLYAATKKGFIDILKHYQNEFKNTSFYNLSIYDTYGQHDKRKKIISIILKNYISKKATVLISNKVELNLLNVKDVTNAVKILLNKNIPSGNFLIKSKKFTNI</sequence>
<protein>
    <recommendedName>
        <fullName evidence="1">NAD-dependent epimerase/dehydratase domain-containing protein</fullName>
    </recommendedName>
</protein>
<organism evidence="2">
    <name type="scientific">marine metagenome</name>
    <dbReference type="NCBI Taxonomy" id="408172"/>
    <lineage>
        <taxon>unclassified sequences</taxon>
        <taxon>metagenomes</taxon>
        <taxon>ecological metagenomes</taxon>
    </lineage>
</organism>
<reference evidence="2" key="1">
    <citation type="submission" date="2018-05" db="EMBL/GenBank/DDBJ databases">
        <authorList>
            <person name="Lanie J.A."/>
            <person name="Ng W.-L."/>
            <person name="Kazmierczak K.M."/>
            <person name="Andrzejewski T.M."/>
            <person name="Davidsen T.M."/>
            <person name="Wayne K.J."/>
            <person name="Tettelin H."/>
            <person name="Glass J.I."/>
            <person name="Rusch D."/>
            <person name="Podicherti R."/>
            <person name="Tsui H.-C.T."/>
            <person name="Winkler M.E."/>
        </authorList>
    </citation>
    <scope>NUCLEOTIDE SEQUENCE</scope>
</reference>
<evidence type="ECO:0000259" key="1">
    <source>
        <dbReference type="Pfam" id="PF01370"/>
    </source>
</evidence>
<evidence type="ECO:0000313" key="2">
    <source>
        <dbReference type="EMBL" id="SVE15138.1"/>
    </source>
</evidence>
<dbReference type="EMBL" id="UINC01197575">
    <property type="protein sequence ID" value="SVE15138.1"/>
    <property type="molecule type" value="Genomic_DNA"/>
</dbReference>
<dbReference type="Gene3D" id="3.90.25.10">
    <property type="entry name" value="UDP-galactose 4-epimerase, domain 1"/>
    <property type="match status" value="1"/>
</dbReference>
<dbReference type="Gene3D" id="3.40.50.720">
    <property type="entry name" value="NAD(P)-binding Rossmann-like Domain"/>
    <property type="match status" value="1"/>
</dbReference>
<name>A0A383B6Y3_9ZZZZ</name>
<accession>A0A383B6Y3</accession>
<dbReference type="SUPFAM" id="SSF51735">
    <property type="entry name" value="NAD(P)-binding Rossmann-fold domains"/>
    <property type="match status" value="1"/>
</dbReference>
<feature type="non-terminal residue" evidence="2">
    <location>
        <position position="147"/>
    </location>
</feature>